<evidence type="ECO:0000256" key="7">
    <source>
        <dbReference type="ARBA" id="ARBA00022525"/>
    </source>
</evidence>
<dbReference type="InterPro" id="IPR006501">
    <property type="entry name" value="Pectinesterase_inhib_dom"/>
</dbReference>
<dbReference type="GO" id="GO:0045490">
    <property type="term" value="P:pectin catabolic process"/>
    <property type="evidence" value="ECO:0007669"/>
    <property type="project" value="UniProtKB-UniRule"/>
</dbReference>
<comment type="subcellular location">
    <subcellularLocation>
        <location evidence="1">Secreted</location>
        <location evidence="1">Cell wall</location>
    </subcellularLocation>
</comment>
<dbReference type="InterPro" id="IPR033131">
    <property type="entry name" value="Pectinesterase_Asp_AS"/>
</dbReference>
<dbReference type="OrthoDB" id="2019149at2759"/>
<dbReference type="CDD" id="cd15798">
    <property type="entry name" value="PMEI-like_3"/>
    <property type="match status" value="1"/>
</dbReference>
<evidence type="ECO:0000256" key="9">
    <source>
        <dbReference type="ARBA" id="ARBA00022801"/>
    </source>
</evidence>
<comment type="similarity">
    <text evidence="3">In the N-terminal section; belongs to the PMEI family.</text>
</comment>
<evidence type="ECO:0000256" key="14">
    <source>
        <dbReference type="RuleBase" id="RU000589"/>
    </source>
</evidence>
<evidence type="ECO:0000256" key="6">
    <source>
        <dbReference type="ARBA" id="ARBA00022512"/>
    </source>
</evidence>
<name>A0A484NFI0_9ASTE</name>
<feature type="transmembrane region" description="Helical" evidence="16">
    <location>
        <begin position="32"/>
        <end position="52"/>
    </location>
</feature>
<comment type="pathway">
    <text evidence="2 14">Glycan metabolism; pectin degradation; 2-dehydro-3-deoxy-D-gluconate from pectin: step 1/5.</text>
</comment>
<feature type="region of interest" description="Disordered" evidence="15">
    <location>
        <begin position="1"/>
        <end position="25"/>
    </location>
</feature>
<evidence type="ECO:0000256" key="13">
    <source>
        <dbReference type="PROSITE-ProRule" id="PRU10040"/>
    </source>
</evidence>
<dbReference type="NCBIfam" id="TIGR01614">
    <property type="entry name" value="PME_inhib"/>
    <property type="match status" value="1"/>
</dbReference>
<dbReference type="UniPathway" id="UPA00545">
    <property type="reaction ID" value="UER00823"/>
</dbReference>
<dbReference type="GO" id="GO:0004857">
    <property type="term" value="F:enzyme inhibitor activity"/>
    <property type="evidence" value="ECO:0007669"/>
    <property type="project" value="InterPro"/>
</dbReference>
<comment type="catalytic activity">
    <reaction evidence="12 14">
        <text>[(1-&gt;4)-alpha-D-galacturonosyl methyl ester](n) + n H2O = [(1-&gt;4)-alpha-D-galacturonosyl](n) + n methanol + n H(+)</text>
        <dbReference type="Rhea" id="RHEA:22380"/>
        <dbReference type="Rhea" id="RHEA-COMP:14570"/>
        <dbReference type="Rhea" id="RHEA-COMP:14573"/>
        <dbReference type="ChEBI" id="CHEBI:15377"/>
        <dbReference type="ChEBI" id="CHEBI:15378"/>
        <dbReference type="ChEBI" id="CHEBI:17790"/>
        <dbReference type="ChEBI" id="CHEBI:140522"/>
        <dbReference type="ChEBI" id="CHEBI:140523"/>
        <dbReference type="EC" id="3.1.1.11"/>
    </reaction>
</comment>
<dbReference type="InterPro" id="IPR011050">
    <property type="entry name" value="Pectin_lyase_fold/virulence"/>
</dbReference>
<evidence type="ECO:0000256" key="1">
    <source>
        <dbReference type="ARBA" id="ARBA00004191"/>
    </source>
</evidence>
<sequence length="590" mass="64835">MAMECRPTVAGQFPEDPQKPPKGSTSNGRVKIMLAFVAAFLLASAAAVGVWAKMEGKVSGETRIRVKPTRAISLTCGKTRYPRLCVTSLLEFPGALSASRDQFVHISVNLTMQRFEQALSRATDIGNLPMSGFERSAYDDCLDLLEESSELLSKSLASLGSSGKGSAAADDVQTWLSAALTNHETCKDGIQNAGGSLKARMSERSLKDLSELVSNCLAIFVAAQKNNGGGGDFSGVPVQHRRRKLLTQEEDFPVWVSRQERRLLDAAPGPVIRADIIVSKDGNGTVKTIAEAIEMVPEKSDRRTIIYVKEGRYEEKNLKIDRKKINVMIFGDGMGKTIISGGRSVVADNITTFHTASFAATGAGFIAKDMTFENWAGPENHQAVALRVGADHAVIHRCEIKGYQDTLYVHSQRQFYRDCEIYGTVDFIFGNAAVVFQKCGIFARKPLPSQKNTITAQSRKDPYQNTGMSLHDCRILATDDLEAAKLNYSTYLGRPWKMYSRAVVMMSYIGDHVHSRGWLEWNETFALDTLYYGEYNNTGPGAALNQRVNWTGYHLMNTTAEAYKFTVASFIFGSSWLPPTGVAFLAGLTT</sequence>
<proteinExistence type="inferred from homology"/>
<dbReference type="InterPro" id="IPR012334">
    <property type="entry name" value="Pectin_lyas_fold"/>
</dbReference>
<evidence type="ECO:0000256" key="11">
    <source>
        <dbReference type="ARBA" id="ARBA00023316"/>
    </source>
</evidence>
<dbReference type="InterPro" id="IPR000070">
    <property type="entry name" value="Pectinesterase_cat"/>
</dbReference>
<dbReference type="Proteomes" id="UP000595140">
    <property type="component" value="Unassembled WGS sequence"/>
</dbReference>
<dbReference type="SUPFAM" id="SSF51126">
    <property type="entry name" value="Pectin lyase-like"/>
    <property type="match status" value="1"/>
</dbReference>
<evidence type="ECO:0000256" key="2">
    <source>
        <dbReference type="ARBA" id="ARBA00005184"/>
    </source>
</evidence>
<dbReference type="FunFam" id="2.160.20.10:FF:000001">
    <property type="entry name" value="Pectinesterase"/>
    <property type="match status" value="1"/>
</dbReference>
<keyword evidence="10 14" id="KW-0063">Aspartyl esterase</keyword>
<dbReference type="EMBL" id="OOIL02006652">
    <property type="protein sequence ID" value="VFQ99247.1"/>
    <property type="molecule type" value="Genomic_DNA"/>
</dbReference>
<evidence type="ECO:0000256" key="12">
    <source>
        <dbReference type="ARBA" id="ARBA00047928"/>
    </source>
</evidence>
<dbReference type="GO" id="GO:0042545">
    <property type="term" value="P:cell wall modification"/>
    <property type="evidence" value="ECO:0007669"/>
    <property type="project" value="UniProtKB-UniRule"/>
</dbReference>
<evidence type="ECO:0000256" key="16">
    <source>
        <dbReference type="SAM" id="Phobius"/>
    </source>
</evidence>
<evidence type="ECO:0000256" key="10">
    <source>
        <dbReference type="ARBA" id="ARBA00023085"/>
    </source>
</evidence>
<evidence type="ECO:0000313" key="18">
    <source>
        <dbReference type="EMBL" id="VFQ99247.1"/>
    </source>
</evidence>
<keyword evidence="16" id="KW-0472">Membrane</keyword>
<keyword evidence="16" id="KW-0812">Transmembrane</keyword>
<evidence type="ECO:0000256" key="8">
    <source>
        <dbReference type="ARBA" id="ARBA00022729"/>
    </source>
</evidence>
<dbReference type="SUPFAM" id="SSF101148">
    <property type="entry name" value="Plant invertase/pectin methylesterase inhibitor"/>
    <property type="match status" value="1"/>
</dbReference>
<feature type="active site" evidence="13">
    <location>
        <position position="426"/>
    </location>
</feature>
<dbReference type="Pfam" id="PF04043">
    <property type="entry name" value="PMEI"/>
    <property type="match status" value="1"/>
</dbReference>
<evidence type="ECO:0000259" key="17">
    <source>
        <dbReference type="SMART" id="SM00856"/>
    </source>
</evidence>
<dbReference type="Gene3D" id="2.160.20.10">
    <property type="entry name" value="Single-stranded right-handed beta-helix, Pectin lyase-like"/>
    <property type="match status" value="1"/>
</dbReference>
<keyword evidence="9 14" id="KW-0378">Hydrolase</keyword>
<protein>
    <recommendedName>
        <fullName evidence="5 14">Pectinesterase</fullName>
        <ecNumber evidence="5 14">3.1.1.11</ecNumber>
    </recommendedName>
</protein>
<evidence type="ECO:0000313" key="19">
    <source>
        <dbReference type="Proteomes" id="UP000595140"/>
    </source>
</evidence>
<dbReference type="PANTHER" id="PTHR31707">
    <property type="entry name" value="PECTINESTERASE"/>
    <property type="match status" value="1"/>
</dbReference>
<evidence type="ECO:0000256" key="5">
    <source>
        <dbReference type="ARBA" id="ARBA00013229"/>
    </source>
</evidence>
<keyword evidence="8" id="KW-0732">Signal</keyword>
<dbReference type="InterPro" id="IPR035513">
    <property type="entry name" value="Invertase/methylesterase_inhib"/>
</dbReference>
<keyword evidence="11" id="KW-0961">Cell wall biogenesis/degradation</keyword>
<dbReference type="AlphaFoldDB" id="A0A484NFI0"/>
<comment type="similarity">
    <text evidence="4">In the C-terminal section; belongs to the pectinesterase family.</text>
</comment>
<reference evidence="18 19" key="1">
    <citation type="submission" date="2018-04" db="EMBL/GenBank/DDBJ databases">
        <authorList>
            <person name="Vogel A."/>
        </authorList>
    </citation>
    <scope>NUCLEOTIDE SEQUENCE [LARGE SCALE GENOMIC DNA]</scope>
</reference>
<feature type="domain" description="Pectinesterase inhibitor" evidence="17">
    <location>
        <begin position="67"/>
        <end position="219"/>
    </location>
</feature>
<keyword evidence="19" id="KW-1185">Reference proteome</keyword>
<organism evidence="18 19">
    <name type="scientific">Cuscuta campestris</name>
    <dbReference type="NCBI Taxonomy" id="132261"/>
    <lineage>
        <taxon>Eukaryota</taxon>
        <taxon>Viridiplantae</taxon>
        <taxon>Streptophyta</taxon>
        <taxon>Embryophyta</taxon>
        <taxon>Tracheophyta</taxon>
        <taxon>Spermatophyta</taxon>
        <taxon>Magnoliopsida</taxon>
        <taxon>eudicotyledons</taxon>
        <taxon>Gunneridae</taxon>
        <taxon>Pentapetalae</taxon>
        <taxon>asterids</taxon>
        <taxon>lamiids</taxon>
        <taxon>Solanales</taxon>
        <taxon>Convolvulaceae</taxon>
        <taxon>Cuscuteae</taxon>
        <taxon>Cuscuta</taxon>
        <taxon>Cuscuta subgen. Grammica</taxon>
        <taxon>Cuscuta sect. Cleistogrammica</taxon>
    </lineage>
</organism>
<gene>
    <name evidence="18" type="ORF">CCAM_LOCUS41023</name>
</gene>
<dbReference type="Gene3D" id="1.20.140.40">
    <property type="entry name" value="Invertase/pectin methylesterase inhibitor family protein"/>
    <property type="match status" value="1"/>
</dbReference>
<dbReference type="PROSITE" id="PS00503">
    <property type="entry name" value="PECTINESTERASE_2"/>
    <property type="match status" value="1"/>
</dbReference>
<keyword evidence="6" id="KW-0134">Cell wall</keyword>
<keyword evidence="16" id="KW-1133">Transmembrane helix</keyword>
<dbReference type="SMART" id="SM00856">
    <property type="entry name" value="PMEI"/>
    <property type="match status" value="1"/>
</dbReference>
<dbReference type="GO" id="GO:0030599">
    <property type="term" value="F:pectinesterase activity"/>
    <property type="evidence" value="ECO:0007669"/>
    <property type="project" value="UniProtKB-UniRule"/>
</dbReference>
<evidence type="ECO:0000256" key="3">
    <source>
        <dbReference type="ARBA" id="ARBA00006027"/>
    </source>
</evidence>
<keyword evidence="7" id="KW-0964">Secreted</keyword>
<accession>A0A484NFI0</accession>
<evidence type="ECO:0000256" key="4">
    <source>
        <dbReference type="ARBA" id="ARBA00007786"/>
    </source>
</evidence>
<dbReference type="EC" id="3.1.1.11" evidence="5 14"/>
<evidence type="ECO:0000256" key="15">
    <source>
        <dbReference type="SAM" id="MobiDB-lite"/>
    </source>
</evidence>
<dbReference type="Pfam" id="PF01095">
    <property type="entry name" value="Pectinesterase"/>
    <property type="match status" value="1"/>
</dbReference>